<dbReference type="PROSITE" id="PS51764">
    <property type="entry name" value="GH26"/>
    <property type="match status" value="1"/>
</dbReference>
<evidence type="ECO:0000256" key="3">
    <source>
        <dbReference type="ARBA" id="ARBA00023295"/>
    </source>
</evidence>
<evidence type="ECO:0000256" key="2">
    <source>
        <dbReference type="ARBA" id="ARBA00022801"/>
    </source>
</evidence>
<accession>A0A919SQX3</accession>
<reference evidence="8" key="1">
    <citation type="submission" date="2021-03" db="EMBL/GenBank/DDBJ databases">
        <title>Whole genome shotgun sequence of Actinoplanes consettensis NBRC 14913.</title>
        <authorList>
            <person name="Komaki H."/>
            <person name="Tamura T."/>
        </authorList>
    </citation>
    <scope>NUCLEOTIDE SEQUENCE</scope>
    <source>
        <strain evidence="8">NBRC 14913</strain>
    </source>
</reference>
<comment type="similarity">
    <text evidence="1 4">Belongs to the glycosyl hydrolase 26 family.</text>
</comment>
<sequence>MSRQGIHRAPRRTLSRRYFLGLAALAAVPAGAATVQQLRSPETAAEATTSPGRVAETPAANPSADALPAGVAKGGGTVPFRNGKALLGAYLDLSGKTTAQALALRRRQMGREERILHVFYDWDDQLPTKLTGIADHAFPMVSWRGTGYADIINGSHDALIKRAARRLKAQKRPVLLRWGWEMNGDWYGWSPARNANSPDGYIESWKRLHGIFADEGADNVSWVWSPNWNSSPVADWNTFAALYPGDKYVDWVGVSGYNLHHETPDTIFGPIYRSYANHKPLMITEVGAVDNGGRTKADWIALLAQWVGNHPAVGAVVWFDTDTHPGYDEKWRLDTDSTSLAAFVALAKSARFSG</sequence>
<dbReference type="PANTHER" id="PTHR40079">
    <property type="entry name" value="MANNAN ENDO-1,4-BETA-MANNOSIDASE E-RELATED"/>
    <property type="match status" value="1"/>
</dbReference>
<evidence type="ECO:0000313" key="9">
    <source>
        <dbReference type="Proteomes" id="UP000680865"/>
    </source>
</evidence>
<protein>
    <recommendedName>
        <fullName evidence="7">GH26 domain-containing protein</fullName>
    </recommendedName>
</protein>
<dbReference type="EMBL" id="BOQP01000024">
    <property type="protein sequence ID" value="GIM75428.1"/>
    <property type="molecule type" value="Genomic_DNA"/>
</dbReference>
<dbReference type="Proteomes" id="UP000680865">
    <property type="component" value="Unassembled WGS sequence"/>
</dbReference>
<dbReference type="GO" id="GO:0016985">
    <property type="term" value="F:mannan endo-1,4-beta-mannosidase activity"/>
    <property type="evidence" value="ECO:0007669"/>
    <property type="project" value="InterPro"/>
</dbReference>
<comment type="caution">
    <text evidence="8">The sequence shown here is derived from an EMBL/GenBank/DDBJ whole genome shotgun (WGS) entry which is preliminary data.</text>
</comment>
<dbReference type="Pfam" id="PF02156">
    <property type="entry name" value="Glyco_hydro_26"/>
    <property type="match status" value="1"/>
</dbReference>
<dbReference type="Gene3D" id="3.20.20.80">
    <property type="entry name" value="Glycosidases"/>
    <property type="match status" value="1"/>
</dbReference>
<evidence type="ECO:0000256" key="1">
    <source>
        <dbReference type="ARBA" id="ARBA00007754"/>
    </source>
</evidence>
<keyword evidence="6" id="KW-0732">Signal</keyword>
<keyword evidence="2 4" id="KW-0378">Hydrolase</keyword>
<feature type="signal peptide" evidence="6">
    <location>
        <begin position="1"/>
        <end position="32"/>
    </location>
</feature>
<feature type="region of interest" description="Disordered" evidence="5">
    <location>
        <begin position="39"/>
        <end position="68"/>
    </location>
</feature>
<dbReference type="InterPro" id="IPR017853">
    <property type="entry name" value="GH"/>
</dbReference>
<evidence type="ECO:0000256" key="6">
    <source>
        <dbReference type="SAM" id="SignalP"/>
    </source>
</evidence>
<evidence type="ECO:0000256" key="4">
    <source>
        <dbReference type="PROSITE-ProRule" id="PRU01100"/>
    </source>
</evidence>
<feature type="chain" id="PRO_5036863802" description="GH26 domain-containing protein" evidence="6">
    <location>
        <begin position="33"/>
        <end position="354"/>
    </location>
</feature>
<feature type="active site" description="Nucleophile" evidence="4">
    <location>
        <position position="285"/>
    </location>
</feature>
<feature type="domain" description="GH26" evidence="7">
    <location>
        <begin position="62"/>
        <end position="343"/>
    </location>
</feature>
<dbReference type="AlphaFoldDB" id="A0A919SQX3"/>
<dbReference type="PROSITE" id="PS51318">
    <property type="entry name" value="TAT"/>
    <property type="match status" value="1"/>
</dbReference>
<feature type="compositionally biased region" description="Polar residues" evidence="5">
    <location>
        <begin position="39"/>
        <end position="51"/>
    </location>
</feature>
<dbReference type="GO" id="GO:0006080">
    <property type="term" value="P:substituted mannan metabolic process"/>
    <property type="evidence" value="ECO:0007669"/>
    <property type="project" value="InterPro"/>
</dbReference>
<dbReference type="InterPro" id="IPR006311">
    <property type="entry name" value="TAT_signal"/>
</dbReference>
<organism evidence="8 9">
    <name type="scientific">Winogradskya consettensis</name>
    <dbReference type="NCBI Taxonomy" id="113560"/>
    <lineage>
        <taxon>Bacteria</taxon>
        <taxon>Bacillati</taxon>
        <taxon>Actinomycetota</taxon>
        <taxon>Actinomycetes</taxon>
        <taxon>Micromonosporales</taxon>
        <taxon>Micromonosporaceae</taxon>
        <taxon>Winogradskya</taxon>
    </lineage>
</organism>
<evidence type="ECO:0000313" key="8">
    <source>
        <dbReference type="EMBL" id="GIM75428.1"/>
    </source>
</evidence>
<gene>
    <name evidence="8" type="ORF">Aco04nite_45300</name>
</gene>
<dbReference type="SUPFAM" id="SSF51445">
    <property type="entry name" value="(Trans)glycosidases"/>
    <property type="match status" value="1"/>
</dbReference>
<dbReference type="InterPro" id="IPR022790">
    <property type="entry name" value="GH26_dom"/>
</dbReference>
<evidence type="ECO:0000256" key="5">
    <source>
        <dbReference type="SAM" id="MobiDB-lite"/>
    </source>
</evidence>
<dbReference type="PANTHER" id="PTHR40079:SF4">
    <property type="entry name" value="GH26 DOMAIN-CONTAINING PROTEIN-RELATED"/>
    <property type="match status" value="1"/>
</dbReference>
<keyword evidence="9" id="KW-1185">Reference proteome</keyword>
<keyword evidence="3 4" id="KW-0326">Glycosidase</keyword>
<proteinExistence type="inferred from homology"/>
<dbReference type="InterPro" id="IPR000805">
    <property type="entry name" value="Glyco_hydro_26"/>
</dbReference>
<evidence type="ECO:0000259" key="7">
    <source>
        <dbReference type="PROSITE" id="PS51764"/>
    </source>
</evidence>
<feature type="active site" description="Proton donor" evidence="4">
    <location>
        <position position="181"/>
    </location>
</feature>
<name>A0A919SQX3_9ACTN</name>
<dbReference type="RefSeq" id="WP_212999231.1">
    <property type="nucleotide sequence ID" value="NZ_BAAATW010000013.1"/>
</dbReference>